<dbReference type="SUPFAM" id="SSF47370">
    <property type="entry name" value="Bromodomain"/>
    <property type="match status" value="1"/>
</dbReference>
<dbReference type="PANTHER" id="PTHR47843">
    <property type="entry name" value="BTB DOMAIN-CONTAINING PROTEIN-RELATED"/>
    <property type="match status" value="1"/>
</dbReference>
<dbReference type="GO" id="GO:0006325">
    <property type="term" value="P:chromatin organization"/>
    <property type="evidence" value="ECO:0007669"/>
    <property type="project" value="UniProtKB-ARBA"/>
</dbReference>
<sequence>MMAQIREVSAEVAMARLLMHQPASDDQKGQPEVEKITIKVGTGKDARHFEVHKDRLCARSEIFRDYLASKPSVTEIDRPDEDPYVFSLVIQYLYRGTLPDVIPLPPFIITVEQKTQLLNYLGRVRKSEYGKPFQRPARELWPEIAEAYAEKVGQPIDLLTIEMNVWGDWYNNLDELKPHFDRLYNNSVTFNGLNHPISNCAHNLRRRMFSFIDTLEEQAERDTNGSTFTRSMKKSTGPSEKEEEEDARSREGRHNLQRLICVSERYRLDSLTAICMDALTQLYKTHHLSPSAPSILYIYSQTSVGSKLRLYVSRSLAHAIMNKSPNDGGIGGVETDWIWDVMKENNELGMDVLAELRGKNGMKVAEAEDADPCEYHWHGEGDICTAKLY</sequence>
<evidence type="ECO:0000256" key="2">
    <source>
        <dbReference type="PROSITE-ProRule" id="PRU00035"/>
    </source>
</evidence>
<gene>
    <name evidence="6" type="ORF">K444DRAFT_267513</name>
</gene>
<reference evidence="6 7" key="1">
    <citation type="submission" date="2016-04" db="EMBL/GenBank/DDBJ databases">
        <title>A degradative enzymes factory behind the ericoid mycorrhizal symbiosis.</title>
        <authorList>
            <consortium name="DOE Joint Genome Institute"/>
            <person name="Martino E."/>
            <person name="Morin E."/>
            <person name="Grelet G."/>
            <person name="Kuo A."/>
            <person name="Kohler A."/>
            <person name="Daghino S."/>
            <person name="Barry K."/>
            <person name="Choi C."/>
            <person name="Cichocki N."/>
            <person name="Clum A."/>
            <person name="Copeland A."/>
            <person name="Hainaut M."/>
            <person name="Haridas S."/>
            <person name="Labutti K."/>
            <person name="Lindquist E."/>
            <person name="Lipzen A."/>
            <person name="Khouja H.-R."/>
            <person name="Murat C."/>
            <person name="Ohm R."/>
            <person name="Olson A."/>
            <person name="Spatafora J."/>
            <person name="Veneault-Fourrey C."/>
            <person name="Henrissat B."/>
            <person name="Grigoriev I."/>
            <person name="Martin F."/>
            <person name="Perotto S."/>
        </authorList>
    </citation>
    <scope>NUCLEOTIDE SEQUENCE [LARGE SCALE GENOMIC DNA]</scope>
    <source>
        <strain evidence="6 7">E</strain>
    </source>
</reference>
<dbReference type="InterPro" id="IPR000210">
    <property type="entry name" value="BTB/POZ_dom"/>
</dbReference>
<evidence type="ECO:0000313" key="7">
    <source>
        <dbReference type="Proteomes" id="UP000235371"/>
    </source>
</evidence>
<accession>A0A2J6SHZ3</accession>
<dbReference type="InterPro" id="IPR001487">
    <property type="entry name" value="Bromodomain"/>
</dbReference>
<evidence type="ECO:0000313" key="6">
    <source>
        <dbReference type="EMBL" id="PMD50388.1"/>
    </source>
</evidence>
<feature type="domain" description="BTB" evidence="5">
    <location>
        <begin position="34"/>
        <end position="98"/>
    </location>
</feature>
<dbReference type="InterPro" id="IPR011333">
    <property type="entry name" value="SKP1/BTB/POZ_sf"/>
</dbReference>
<feature type="domain" description="Bromo" evidence="4">
    <location>
        <begin position="125"/>
        <end position="198"/>
    </location>
</feature>
<proteinExistence type="predicted"/>
<dbReference type="Gene3D" id="1.20.920.10">
    <property type="entry name" value="Bromodomain-like"/>
    <property type="match status" value="1"/>
</dbReference>
<dbReference type="AlphaFoldDB" id="A0A2J6SHZ3"/>
<dbReference type="InParanoid" id="A0A2J6SHZ3"/>
<dbReference type="STRING" id="1095630.A0A2J6SHZ3"/>
<dbReference type="SMART" id="SM00297">
    <property type="entry name" value="BROMO"/>
    <property type="match status" value="1"/>
</dbReference>
<organism evidence="6 7">
    <name type="scientific">Hyaloscypha bicolor E</name>
    <dbReference type="NCBI Taxonomy" id="1095630"/>
    <lineage>
        <taxon>Eukaryota</taxon>
        <taxon>Fungi</taxon>
        <taxon>Dikarya</taxon>
        <taxon>Ascomycota</taxon>
        <taxon>Pezizomycotina</taxon>
        <taxon>Leotiomycetes</taxon>
        <taxon>Helotiales</taxon>
        <taxon>Hyaloscyphaceae</taxon>
        <taxon>Hyaloscypha</taxon>
        <taxon>Hyaloscypha bicolor</taxon>
    </lineage>
</organism>
<evidence type="ECO:0000256" key="1">
    <source>
        <dbReference type="ARBA" id="ARBA00023117"/>
    </source>
</evidence>
<dbReference type="Proteomes" id="UP000235371">
    <property type="component" value="Unassembled WGS sequence"/>
</dbReference>
<evidence type="ECO:0000259" key="5">
    <source>
        <dbReference type="PROSITE" id="PS50097"/>
    </source>
</evidence>
<evidence type="ECO:0000259" key="4">
    <source>
        <dbReference type="PROSITE" id="PS50014"/>
    </source>
</evidence>
<dbReference type="InterPro" id="IPR036427">
    <property type="entry name" value="Bromodomain-like_sf"/>
</dbReference>
<evidence type="ECO:0000256" key="3">
    <source>
        <dbReference type="SAM" id="MobiDB-lite"/>
    </source>
</evidence>
<feature type="region of interest" description="Disordered" evidence="3">
    <location>
        <begin position="220"/>
        <end position="250"/>
    </location>
</feature>
<feature type="compositionally biased region" description="Polar residues" evidence="3">
    <location>
        <begin position="224"/>
        <end position="238"/>
    </location>
</feature>
<dbReference type="SUPFAM" id="SSF54695">
    <property type="entry name" value="POZ domain"/>
    <property type="match status" value="1"/>
</dbReference>
<keyword evidence="7" id="KW-1185">Reference proteome</keyword>
<dbReference type="PROSITE" id="PS50014">
    <property type="entry name" value="BROMODOMAIN_2"/>
    <property type="match status" value="1"/>
</dbReference>
<evidence type="ECO:0008006" key="8">
    <source>
        <dbReference type="Google" id="ProtNLM"/>
    </source>
</evidence>
<dbReference type="PROSITE" id="PS50097">
    <property type="entry name" value="BTB"/>
    <property type="match status" value="1"/>
</dbReference>
<name>A0A2J6SHZ3_9HELO</name>
<dbReference type="CDD" id="cd04369">
    <property type="entry name" value="Bromodomain"/>
    <property type="match status" value="1"/>
</dbReference>
<keyword evidence="1 2" id="KW-0103">Bromodomain</keyword>
<dbReference type="RefSeq" id="XP_024727292.1">
    <property type="nucleotide sequence ID" value="XM_024871454.1"/>
</dbReference>
<dbReference type="PANTHER" id="PTHR47843:SF7">
    <property type="entry name" value="BTB DOMAIN-CONTAINING PROTEIN"/>
    <property type="match status" value="1"/>
</dbReference>
<dbReference type="Gene3D" id="3.30.710.10">
    <property type="entry name" value="Potassium Channel Kv1.1, Chain A"/>
    <property type="match status" value="1"/>
</dbReference>
<dbReference type="EMBL" id="KZ613913">
    <property type="protein sequence ID" value="PMD50388.1"/>
    <property type="molecule type" value="Genomic_DNA"/>
</dbReference>
<protein>
    <recommendedName>
        <fullName evidence="8">BTB domain-containing protein</fullName>
    </recommendedName>
</protein>
<dbReference type="GeneID" id="36579536"/>
<dbReference type="Pfam" id="PF00651">
    <property type="entry name" value="BTB"/>
    <property type="match status" value="1"/>
</dbReference>
<dbReference type="Pfam" id="PF00439">
    <property type="entry name" value="Bromodomain"/>
    <property type="match status" value="1"/>
</dbReference>
<dbReference type="OrthoDB" id="194443at2759"/>
<dbReference type="CDD" id="cd18186">
    <property type="entry name" value="BTB_POZ_ZBTB_KLHL-like"/>
    <property type="match status" value="1"/>
</dbReference>